<comment type="subcellular location">
    <subcellularLocation>
        <location evidence="1">Membrane</location>
        <topology evidence="1">Single-pass membrane protein</topology>
    </subcellularLocation>
</comment>
<dbReference type="InterPro" id="IPR012413">
    <property type="entry name" value="BA14K"/>
</dbReference>
<dbReference type="Pfam" id="PF07886">
    <property type="entry name" value="BA14K"/>
    <property type="match status" value="1"/>
</dbReference>
<feature type="signal peptide" evidence="8">
    <location>
        <begin position="1"/>
        <end position="26"/>
    </location>
</feature>
<keyword evidence="5" id="KW-0430">Lectin</keyword>
<evidence type="ECO:0000256" key="1">
    <source>
        <dbReference type="ARBA" id="ARBA00004167"/>
    </source>
</evidence>
<evidence type="ECO:0000256" key="7">
    <source>
        <dbReference type="SAM" id="MobiDB-lite"/>
    </source>
</evidence>
<evidence type="ECO:0000256" key="6">
    <source>
        <dbReference type="ARBA" id="ARBA00025321"/>
    </source>
</evidence>
<keyword evidence="10" id="KW-1185">Reference proteome</keyword>
<dbReference type="AlphaFoldDB" id="A0A931I064"/>
<name>A0A931I064_9HYPH</name>
<evidence type="ECO:0000256" key="5">
    <source>
        <dbReference type="ARBA" id="ARBA00022734"/>
    </source>
</evidence>
<gene>
    <name evidence="9" type="ORF">I5731_08880</name>
</gene>
<evidence type="ECO:0000256" key="3">
    <source>
        <dbReference type="ARBA" id="ARBA00020552"/>
    </source>
</evidence>
<dbReference type="EMBL" id="JADZLT010000049">
    <property type="protein sequence ID" value="MBH0237932.1"/>
    <property type="molecule type" value="Genomic_DNA"/>
</dbReference>
<feature type="region of interest" description="Disordered" evidence="7">
    <location>
        <begin position="98"/>
        <end position="120"/>
    </location>
</feature>
<comment type="caution">
    <text evidence="9">The sequence shown here is derived from an EMBL/GenBank/DDBJ whole genome shotgun (WGS) entry which is preliminary data.</text>
</comment>
<evidence type="ECO:0000313" key="9">
    <source>
        <dbReference type="EMBL" id="MBH0237932.1"/>
    </source>
</evidence>
<organism evidence="9 10">
    <name type="scientific">Methylobrevis albus</name>
    <dbReference type="NCBI Taxonomy" id="2793297"/>
    <lineage>
        <taxon>Bacteria</taxon>
        <taxon>Pseudomonadati</taxon>
        <taxon>Pseudomonadota</taxon>
        <taxon>Alphaproteobacteria</taxon>
        <taxon>Hyphomicrobiales</taxon>
        <taxon>Pleomorphomonadaceae</taxon>
        <taxon>Methylobrevis</taxon>
    </lineage>
</organism>
<evidence type="ECO:0000313" key="10">
    <source>
        <dbReference type="Proteomes" id="UP000631694"/>
    </source>
</evidence>
<reference evidence="9" key="1">
    <citation type="submission" date="2020-12" db="EMBL/GenBank/DDBJ databases">
        <title>Methylobrevis albus sp. nov., isolated from fresh water lack sediment.</title>
        <authorList>
            <person name="Zou Q."/>
        </authorList>
    </citation>
    <scope>NUCLEOTIDE SEQUENCE</scope>
    <source>
        <strain evidence="9">L22</strain>
    </source>
</reference>
<accession>A0A931I064</accession>
<protein>
    <recommendedName>
        <fullName evidence="3">Lectin-like protein BA14k</fullName>
    </recommendedName>
</protein>
<evidence type="ECO:0000256" key="8">
    <source>
        <dbReference type="SAM" id="SignalP"/>
    </source>
</evidence>
<dbReference type="GO" id="GO:0016020">
    <property type="term" value="C:membrane"/>
    <property type="evidence" value="ECO:0007669"/>
    <property type="project" value="UniProtKB-SubCell"/>
</dbReference>
<keyword evidence="8" id="KW-0732">Signal</keyword>
<proteinExistence type="inferred from homology"/>
<evidence type="ECO:0000256" key="2">
    <source>
        <dbReference type="ARBA" id="ARBA00010270"/>
    </source>
</evidence>
<keyword evidence="4" id="KW-1003">Cell membrane</keyword>
<sequence length="156" mass="17539">MKKTISAILAAAVLGSSMIVAVPANADPRRDRYIQQYYQNNPQDRDYRRWQRERSRWSERDYRRWYESRHRRDRRNNNDGAAAIFGLAAGAILGGALSGAGQGGQRPSQGASGAPPAGGHPFGTQGYYNYCSSKYRSFDPDSGTFLGNDRQRHYCQ</sequence>
<keyword evidence="4" id="KW-0472">Membrane</keyword>
<feature type="chain" id="PRO_5036929666" description="Lectin-like protein BA14k" evidence="8">
    <location>
        <begin position="27"/>
        <end position="156"/>
    </location>
</feature>
<comment type="similarity">
    <text evidence="2">Belongs to the BA14k family.</text>
</comment>
<dbReference type="GO" id="GO:0030246">
    <property type="term" value="F:carbohydrate binding"/>
    <property type="evidence" value="ECO:0007669"/>
    <property type="project" value="UniProtKB-KW"/>
</dbReference>
<feature type="compositionally biased region" description="Low complexity" evidence="7">
    <location>
        <begin position="110"/>
        <end position="120"/>
    </location>
</feature>
<dbReference type="Proteomes" id="UP000631694">
    <property type="component" value="Unassembled WGS sequence"/>
</dbReference>
<comment type="function">
    <text evidence="6">Has immunoglobulin-binding and hemagglutination properties, and can bind to mannose. Essential for virulence. May be involved in LPS biosynthesis or polysaccharide transport.</text>
</comment>
<dbReference type="RefSeq" id="WP_197310989.1">
    <property type="nucleotide sequence ID" value="NZ_JADZLT010000049.1"/>
</dbReference>
<evidence type="ECO:0000256" key="4">
    <source>
        <dbReference type="ARBA" id="ARBA00022475"/>
    </source>
</evidence>